<name>A0ABT2C464_9BURK</name>
<dbReference type="CDD" id="cd07385">
    <property type="entry name" value="MPP_YkuE_C"/>
    <property type="match status" value="1"/>
</dbReference>
<evidence type="ECO:0000256" key="1">
    <source>
        <dbReference type="ARBA" id="ARBA00022723"/>
    </source>
</evidence>
<feature type="domain" description="Calcineurin-like phosphoesterase" evidence="3">
    <location>
        <begin position="59"/>
        <end position="219"/>
    </location>
</feature>
<dbReference type="Gene3D" id="3.60.21.10">
    <property type="match status" value="1"/>
</dbReference>
<keyword evidence="2" id="KW-0378">Hydrolase</keyword>
<keyword evidence="1" id="KW-0479">Metal-binding</keyword>
<dbReference type="Pfam" id="PF00149">
    <property type="entry name" value="Metallophos"/>
    <property type="match status" value="1"/>
</dbReference>
<comment type="caution">
    <text evidence="4">The sequence shown here is derived from an EMBL/GenBank/DDBJ whole genome shotgun (WGS) entry which is preliminary data.</text>
</comment>
<dbReference type="EMBL" id="JANUHC010000008">
    <property type="protein sequence ID" value="MCS0632183.1"/>
    <property type="molecule type" value="Genomic_DNA"/>
</dbReference>
<evidence type="ECO:0000256" key="2">
    <source>
        <dbReference type="ARBA" id="ARBA00022801"/>
    </source>
</evidence>
<protein>
    <submittedName>
        <fullName evidence="4">Metallophosphoesterase</fullName>
    </submittedName>
</protein>
<accession>A0ABT2C464</accession>
<evidence type="ECO:0000313" key="5">
    <source>
        <dbReference type="Proteomes" id="UP001165263"/>
    </source>
</evidence>
<reference evidence="4" key="1">
    <citation type="submission" date="2022-08" db="EMBL/GenBank/DDBJ databases">
        <title>Reclassification of Massilia species as members of the genera Telluria, Duganella, Pseudoduganella, Mokoshia gen. nov. and Zemynaea gen. nov. using orthogonal and non-orthogonal genome-based approaches.</title>
        <authorList>
            <person name="Bowman J.P."/>
        </authorList>
    </citation>
    <scope>NUCLEOTIDE SEQUENCE</scope>
    <source>
        <strain evidence="4">LMG 11547</strain>
    </source>
</reference>
<dbReference type="InterPro" id="IPR004843">
    <property type="entry name" value="Calcineurin-like_PHP"/>
</dbReference>
<evidence type="ECO:0000313" key="4">
    <source>
        <dbReference type="EMBL" id="MCS0632183.1"/>
    </source>
</evidence>
<evidence type="ECO:0000259" key="3">
    <source>
        <dbReference type="Pfam" id="PF00149"/>
    </source>
</evidence>
<dbReference type="SUPFAM" id="SSF56300">
    <property type="entry name" value="Metallo-dependent phosphatases"/>
    <property type="match status" value="1"/>
</dbReference>
<gene>
    <name evidence="4" type="ORF">NX786_22910</name>
</gene>
<proteinExistence type="predicted"/>
<organism evidence="4 5">
    <name type="scientific">Telluria mixta</name>
    <dbReference type="NCBI Taxonomy" id="34071"/>
    <lineage>
        <taxon>Bacteria</taxon>
        <taxon>Pseudomonadati</taxon>
        <taxon>Pseudomonadota</taxon>
        <taxon>Betaproteobacteria</taxon>
        <taxon>Burkholderiales</taxon>
        <taxon>Oxalobacteraceae</taxon>
        <taxon>Telluria group</taxon>
        <taxon>Telluria</taxon>
    </lineage>
</organism>
<sequence length="281" mass="30045">MSSHKHQQPLRNAFERVLNAFLLKGLVAGISYRLGGLGRVRVTRRDVELAPERRLAQPLRIGFASDFHAGPTTHPAVFADLLAAIRAEAPDVLLLGGDYVCFDAENVAVLADFFTGARAPLGTYAVVGNHDVWNGRTVIEDALRAGGVEVLVNRSVALPAPFGDVSVCGIDDPWTGAPSASATFAGAGPVRIYLTHSPDGLYRLERQRYDVAFAGHTHGGQIALPDGAPLFHPSGPCSRDFCYGRYDQPDNGPLIVSRGVGCSGIPLRLNADPELLICTLR</sequence>
<dbReference type="PANTHER" id="PTHR31302:SF31">
    <property type="entry name" value="PHOSPHODIESTERASE YAEI"/>
    <property type="match status" value="1"/>
</dbReference>
<dbReference type="InterPro" id="IPR029052">
    <property type="entry name" value="Metallo-depent_PP-like"/>
</dbReference>
<dbReference type="InterPro" id="IPR051158">
    <property type="entry name" value="Metallophosphoesterase_sf"/>
</dbReference>
<keyword evidence="5" id="KW-1185">Reference proteome</keyword>
<dbReference type="PANTHER" id="PTHR31302">
    <property type="entry name" value="TRANSMEMBRANE PROTEIN WITH METALLOPHOSPHOESTERASE DOMAIN-RELATED"/>
    <property type="match status" value="1"/>
</dbReference>
<dbReference type="RefSeq" id="WP_259451210.1">
    <property type="nucleotide sequence ID" value="NZ_CP119520.1"/>
</dbReference>
<dbReference type="Proteomes" id="UP001165263">
    <property type="component" value="Unassembled WGS sequence"/>
</dbReference>